<dbReference type="Gene3D" id="2.115.10.20">
    <property type="entry name" value="Glycosyl hydrolase domain, family 43"/>
    <property type="match status" value="1"/>
</dbReference>
<dbReference type="PANTHER" id="PTHR42812">
    <property type="entry name" value="BETA-XYLOSIDASE"/>
    <property type="match status" value="1"/>
</dbReference>
<dbReference type="PANTHER" id="PTHR42812:SF12">
    <property type="entry name" value="BETA-XYLOSIDASE-RELATED"/>
    <property type="match status" value="1"/>
</dbReference>
<dbReference type="InterPro" id="IPR051795">
    <property type="entry name" value="Glycosyl_Hydrlase_43"/>
</dbReference>
<dbReference type="Gene3D" id="2.60.120.260">
    <property type="entry name" value="Galactose-binding domain-like"/>
    <property type="match status" value="1"/>
</dbReference>
<gene>
    <name evidence="2" type="ORF">IR213_13705</name>
</gene>
<dbReference type="SUPFAM" id="SSF75005">
    <property type="entry name" value="Arabinanase/levansucrase/invertase"/>
    <property type="match status" value="1"/>
</dbReference>
<dbReference type="Gene3D" id="2.60.40.10">
    <property type="entry name" value="Immunoglobulins"/>
    <property type="match status" value="1"/>
</dbReference>
<dbReference type="Pfam" id="PF00754">
    <property type="entry name" value="F5_F8_type_C"/>
    <property type="match status" value="1"/>
</dbReference>
<dbReference type="InterPro" id="IPR000421">
    <property type="entry name" value="FA58C"/>
</dbReference>
<protein>
    <submittedName>
        <fullName evidence="2">Discoidin domain-containing protein</fullName>
    </submittedName>
</protein>
<dbReference type="EMBL" id="JADHEC010000037">
    <property type="protein sequence ID" value="MBF2709633.1"/>
    <property type="molecule type" value="Genomic_DNA"/>
</dbReference>
<keyword evidence="3" id="KW-1185">Reference proteome</keyword>
<feature type="domain" description="F5/8 type C" evidence="1">
    <location>
        <begin position="379"/>
        <end position="530"/>
    </location>
</feature>
<comment type="caution">
    <text evidence="2">The sequence shown here is derived from an EMBL/GenBank/DDBJ whole genome shotgun (WGS) entry which is preliminary data.</text>
</comment>
<dbReference type="SUPFAM" id="SSF49785">
    <property type="entry name" value="Galactose-binding domain-like"/>
    <property type="match status" value="1"/>
</dbReference>
<dbReference type="Proteomes" id="UP000646211">
    <property type="component" value="Unassembled WGS sequence"/>
</dbReference>
<dbReference type="AlphaFoldDB" id="A0A930U9X3"/>
<accession>A0A930U9X3</accession>
<name>A0A930U9X3_9FLAO</name>
<dbReference type="CDD" id="cd08982">
    <property type="entry name" value="GH43-like"/>
    <property type="match status" value="1"/>
</dbReference>
<dbReference type="InterPro" id="IPR008979">
    <property type="entry name" value="Galactose-bd-like_sf"/>
</dbReference>
<evidence type="ECO:0000313" key="2">
    <source>
        <dbReference type="EMBL" id="MBF2709633.1"/>
    </source>
</evidence>
<dbReference type="InterPro" id="IPR013783">
    <property type="entry name" value="Ig-like_fold"/>
</dbReference>
<evidence type="ECO:0000313" key="3">
    <source>
        <dbReference type="Proteomes" id="UP000646211"/>
    </source>
</evidence>
<dbReference type="RefSeq" id="WP_194312869.1">
    <property type="nucleotide sequence ID" value="NZ_JADHEC010000037.1"/>
</dbReference>
<organism evidence="2 3">
    <name type="scientific">Flavobacterium soyangense</name>
    <dbReference type="NCBI Taxonomy" id="2023265"/>
    <lineage>
        <taxon>Bacteria</taxon>
        <taxon>Pseudomonadati</taxon>
        <taxon>Bacteroidota</taxon>
        <taxon>Flavobacteriia</taxon>
        <taxon>Flavobacteriales</taxon>
        <taxon>Flavobacteriaceae</taxon>
        <taxon>Flavobacterium</taxon>
    </lineage>
</organism>
<dbReference type="InterPro" id="IPR036116">
    <property type="entry name" value="FN3_sf"/>
</dbReference>
<evidence type="ECO:0000259" key="1">
    <source>
        <dbReference type="PROSITE" id="PS50022"/>
    </source>
</evidence>
<reference evidence="2" key="1">
    <citation type="submission" date="2020-11" db="EMBL/GenBank/DDBJ databases">
        <title>Genome of Flavobacterium soyangense.</title>
        <authorList>
            <person name="Liu Q."/>
            <person name="Xin Y.-H."/>
        </authorList>
    </citation>
    <scope>NUCLEOTIDE SEQUENCE</scope>
    <source>
        <strain evidence="2">CGMCC 1.13493</strain>
    </source>
</reference>
<dbReference type="PROSITE" id="PS50022">
    <property type="entry name" value="FA58C_3"/>
    <property type="match status" value="1"/>
</dbReference>
<dbReference type="SUPFAM" id="SSF49265">
    <property type="entry name" value="Fibronectin type III"/>
    <property type="match status" value="1"/>
</dbReference>
<dbReference type="InterPro" id="IPR023296">
    <property type="entry name" value="Glyco_hydro_beta-prop_sf"/>
</dbReference>
<sequence length="627" mass="72035">MSQILLFISSNCSKTFFSIAKKRASLVAFFRQEKIDFSHNWLSISIRAIIIVLLINSSALAQQKTYCNPINIDYGYCPIPNFVTQGKHRATADPVITYFKGEYFLFSTNQWGYWHSKDMLDWQFIPRKFLRPEHKVYDELCAPSVSFVNDTLLVVGSTQGKEFPIWMSKNPSKDDWKELVHKSEAGAWDPYIFWDKEKDEVYEYYGSSNLYPLYGVKLNRKTFQPEGEIFPLIALNDDEHGWERFGENNDNTFLQPFMEGAFMTKNNGKYYLQYGGPGTEFSGYGDGVYVSKNPLGPFEYQSHNPFSYKPGGFARGAGHGATYQDANDDYWHVSSISICTKNNFERRLGIWPAGFDKDGILYSYTAYGDYPTFLPSEKKNHLNENFSGWMLLNYNKPVQVSSTLGGFQPNYAVNEDIKTYWSAKSANKGEYLISDLGEKSTINAIQINYADQDAELMGKPATTTGHKYILYYSDNAKTWKILVDKSKNTKNVPHDYIELEKPIRVRYVKIENIQMPTGKFALCGFRVFGKGIGNSPGIVNNFVPLRTEPKKKGERRNVWFKWQQEPLADGYVIYFGKSSDKMYGSIMVYGKNEYYFNGLDKSDAYYFQIEAFNNNGIGPRTEIKKSE</sequence>
<proteinExistence type="predicted"/>